<keyword evidence="3" id="KW-1185">Reference proteome</keyword>
<feature type="transmembrane region" description="Helical" evidence="1">
    <location>
        <begin position="168"/>
        <end position="189"/>
    </location>
</feature>
<dbReference type="STRING" id="1236976.JCM16418_5052"/>
<comment type="caution">
    <text evidence="2">The sequence shown here is derived from an EMBL/GenBank/DDBJ whole genome shotgun (WGS) entry which is preliminary data.</text>
</comment>
<organism evidence="2 3">
    <name type="scientific">Paenibacillus pini JCM 16418</name>
    <dbReference type="NCBI Taxonomy" id="1236976"/>
    <lineage>
        <taxon>Bacteria</taxon>
        <taxon>Bacillati</taxon>
        <taxon>Bacillota</taxon>
        <taxon>Bacilli</taxon>
        <taxon>Bacillales</taxon>
        <taxon>Paenibacillaceae</taxon>
        <taxon>Paenibacillus</taxon>
    </lineage>
</organism>
<keyword evidence="1" id="KW-0472">Membrane</keyword>
<sequence length="208" mass="22960">MVSLYFLPSELLQDSTGLTKRFSQLRKVGLYTMKVTLTTKDSTVETFNKIIDMNLSLWSNNNSDFFDKLNKEVISHPKQAKRLKKALFSIHTTLLLTLATSTVSHANPATPANPVPRELADSLLIVMGVIAALGVATAIITLMISGMWKMLFGKSRSDEWTIQIIKGLAQVVAAPIVVALIVAVFTLLFSNVSAFQPIQNPITTFFHH</sequence>
<feature type="transmembrane region" description="Helical" evidence="1">
    <location>
        <begin position="86"/>
        <end position="103"/>
    </location>
</feature>
<evidence type="ECO:0000256" key="1">
    <source>
        <dbReference type="SAM" id="Phobius"/>
    </source>
</evidence>
<gene>
    <name evidence="2" type="ORF">JCM16418_5052</name>
</gene>
<protein>
    <submittedName>
        <fullName evidence="2">Uncharacterized protein</fullName>
    </submittedName>
</protein>
<dbReference type="EMBL" id="BAVZ01000039">
    <property type="protein sequence ID" value="GAF10827.1"/>
    <property type="molecule type" value="Genomic_DNA"/>
</dbReference>
<feature type="transmembrane region" description="Helical" evidence="1">
    <location>
        <begin position="123"/>
        <end position="148"/>
    </location>
</feature>
<name>W7YQJ7_9BACL</name>
<dbReference type="Proteomes" id="UP000019364">
    <property type="component" value="Unassembled WGS sequence"/>
</dbReference>
<keyword evidence="1" id="KW-1133">Transmembrane helix</keyword>
<keyword evidence="1" id="KW-0812">Transmembrane</keyword>
<accession>W7YQJ7</accession>
<proteinExistence type="predicted"/>
<dbReference type="AlphaFoldDB" id="W7YQJ7"/>
<reference evidence="2 3" key="1">
    <citation type="journal article" date="2014" name="Genome Announc.">
        <title>Draft Genome Sequence of Paenibacillus pini JCM 16418T, Isolated from the Rhizosphere of Pine Tree.</title>
        <authorList>
            <person name="Yuki M."/>
            <person name="Oshima K."/>
            <person name="Suda W."/>
            <person name="Oshida Y."/>
            <person name="Kitamura K."/>
            <person name="Iida Y."/>
            <person name="Hattori M."/>
            <person name="Ohkuma M."/>
        </authorList>
    </citation>
    <scope>NUCLEOTIDE SEQUENCE [LARGE SCALE GENOMIC DNA]</scope>
    <source>
        <strain evidence="2 3">JCM 16418</strain>
    </source>
</reference>
<evidence type="ECO:0000313" key="2">
    <source>
        <dbReference type="EMBL" id="GAF10827.1"/>
    </source>
</evidence>
<evidence type="ECO:0000313" key="3">
    <source>
        <dbReference type="Proteomes" id="UP000019364"/>
    </source>
</evidence>